<dbReference type="GO" id="GO:0046872">
    <property type="term" value="F:metal ion binding"/>
    <property type="evidence" value="ECO:0007669"/>
    <property type="project" value="InterPro"/>
</dbReference>
<dbReference type="PANTHER" id="PTHR43055:SF1">
    <property type="entry name" value="FORMATE-DEPENDENT PHOSPHORIBOSYLGLYCINAMIDE FORMYLTRANSFERASE"/>
    <property type="match status" value="1"/>
</dbReference>
<dbReference type="Pfam" id="PF22660">
    <property type="entry name" value="RS_preATP-grasp-like"/>
    <property type="match status" value="1"/>
</dbReference>
<dbReference type="InterPro" id="IPR054350">
    <property type="entry name" value="PurT/PurK_preATP-grasp"/>
</dbReference>
<reference evidence="8 9" key="1">
    <citation type="journal article" date="2018" name="Microbiome">
        <title>Fine metagenomic profile of the Mediterranean stratified and mixed water columns revealed by assembly and recruitment.</title>
        <authorList>
            <person name="Haro-Moreno J.M."/>
            <person name="Lopez-Perez M."/>
            <person name="De La Torre J.R."/>
            <person name="Picazo A."/>
            <person name="Camacho A."/>
            <person name="Rodriguez-Valera F."/>
        </authorList>
    </citation>
    <scope>NUCLEOTIDE SEQUENCE [LARGE SCALE GENOMIC DNA]</scope>
    <source>
        <strain evidence="8">MED-G50</strain>
    </source>
</reference>
<dbReference type="GO" id="GO:0006164">
    <property type="term" value="P:purine nucleotide biosynthetic process"/>
    <property type="evidence" value="ECO:0007669"/>
    <property type="project" value="UniProtKB-KW"/>
</dbReference>
<dbReference type="InterPro" id="IPR011054">
    <property type="entry name" value="Rudment_hybrid_motif"/>
</dbReference>
<dbReference type="GO" id="GO:0016874">
    <property type="term" value="F:ligase activity"/>
    <property type="evidence" value="ECO:0007669"/>
    <property type="project" value="UniProtKB-KW"/>
</dbReference>
<dbReference type="PROSITE" id="PS50975">
    <property type="entry name" value="ATP_GRASP"/>
    <property type="match status" value="1"/>
</dbReference>
<evidence type="ECO:0000259" key="7">
    <source>
        <dbReference type="PROSITE" id="PS50975"/>
    </source>
</evidence>
<evidence type="ECO:0000256" key="2">
    <source>
        <dbReference type="ARBA" id="ARBA00022741"/>
    </source>
</evidence>
<feature type="domain" description="ATP-grasp" evidence="7">
    <location>
        <begin position="106"/>
        <end position="298"/>
    </location>
</feature>
<keyword evidence="1" id="KW-0436">Ligase</keyword>
<dbReference type="SUPFAM" id="SSF52440">
    <property type="entry name" value="PreATP-grasp domain"/>
    <property type="match status" value="1"/>
</dbReference>
<dbReference type="InterPro" id="IPR016185">
    <property type="entry name" value="PreATP-grasp_dom_sf"/>
</dbReference>
<dbReference type="AlphaFoldDB" id="A0A368EKQ3"/>
<keyword evidence="4 6" id="KW-0067">ATP-binding</keyword>
<proteinExistence type="predicted"/>
<comment type="pathway">
    <text evidence="5">Purine metabolism.</text>
</comment>
<dbReference type="Gene3D" id="3.40.50.20">
    <property type="match status" value="1"/>
</dbReference>
<organism evidence="8 9">
    <name type="scientific">PS1 clade bacterium</name>
    <dbReference type="NCBI Taxonomy" id="2175152"/>
    <lineage>
        <taxon>Bacteria</taxon>
        <taxon>Pseudomonadati</taxon>
        <taxon>Pseudomonadota</taxon>
        <taxon>Alphaproteobacteria</taxon>
        <taxon>PS1 clade</taxon>
    </lineage>
</organism>
<evidence type="ECO:0000256" key="6">
    <source>
        <dbReference type="PROSITE-ProRule" id="PRU00409"/>
    </source>
</evidence>
<dbReference type="Proteomes" id="UP000252289">
    <property type="component" value="Unassembled WGS sequence"/>
</dbReference>
<evidence type="ECO:0000256" key="3">
    <source>
        <dbReference type="ARBA" id="ARBA00022755"/>
    </source>
</evidence>
<dbReference type="NCBIfam" id="NF006766">
    <property type="entry name" value="PRK09288.1"/>
    <property type="match status" value="1"/>
</dbReference>
<dbReference type="EMBL" id="QOQK01000003">
    <property type="protein sequence ID" value="RCL85284.1"/>
    <property type="molecule type" value="Genomic_DNA"/>
</dbReference>
<comment type="caution">
    <text evidence="8">The sequence shown here is derived from an EMBL/GenBank/DDBJ whole genome shotgun (WGS) entry which is preliminary data.</text>
</comment>
<keyword evidence="8" id="KW-0808">Transferase</keyword>
<dbReference type="GO" id="GO:0005829">
    <property type="term" value="C:cytosol"/>
    <property type="evidence" value="ECO:0007669"/>
    <property type="project" value="TreeGrafter"/>
</dbReference>
<dbReference type="InterPro" id="IPR011761">
    <property type="entry name" value="ATP-grasp"/>
</dbReference>
<name>A0A368EKQ3_9PROT</name>
<dbReference type="SUPFAM" id="SSF51246">
    <property type="entry name" value="Rudiment single hybrid motif"/>
    <property type="match status" value="1"/>
</dbReference>
<dbReference type="SUPFAM" id="SSF56059">
    <property type="entry name" value="Glutathione synthetase ATP-binding domain-like"/>
    <property type="match status" value="1"/>
</dbReference>
<keyword evidence="2 6" id="KW-0547">Nucleotide-binding</keyword>
<evidence type="ECO:0000256" key="4">
    <source>
        <dbReference type="ARBA" id="ARBA00022840"/>
    </source>
</evidence>
<dbReference type="Gene3D" id="3.30.470.20">
    <property type="entry name" value="ATP-grasp fold, B domain"/>
    <property type="match status" value="1"/>
</dbReference>
<evidence type="ECO:0000256" key="1">
    <source>
        <dbReference type="ARBA" id="ARBA00022598"/>
    </source>
</evidence>
<evidence type="ECO:0000256" key="5">
    <source>
        <dbReference type="ARBA" id="ARBA00025704"/>
    </source>
</evidence>
<dbReference type="PANTHER" id="PTHR43055">
    <property type="entry name" value="FORMATE-DEPENDENT PHOSPHORIBOSYLGLYCINAMIDE FORMYLTRANSFERASE"/>
    <property type="match status" value="1"/>
</dbReference>
<sequence length="377" mass="41787">MKKVMLLGAGELGRELTISLKRLGCTVIACDRYENAPAMQVSDKALVFDMLNEDKLRQHILSVDPDLVVPEIEAINTQVLLNMESDRVIVPSARAVDLTMNRDRIRDRAAKIGLPTAKYSYAENIDQMLAQYQDMGCKVVVKPVMSSSGKGQSTVGPGDTKAAQQAWHYAVDNMRGDRPKVIVEEFIEFDYEITLLTIRQKNNDTVYCPVLKHQQVDGDFKISEQGTFDMGALEDKAQAMAKHMTDDLGGYGLFGVEFFIRGDDVIFSELSPRPHDTGLLTLYTQDLSEFDLHARAILNLPIAEIKILRPGACHTINAEQASDDYAIIGLAEIEGVRGVETMLFGKPDAYPNRRLGIIFAPDVETAIAARAKISISY</sequence>
<protein>
    <submittedName>
        <fullName evidence="8">Formate-dependent phosphoribosylglycinamide formyltransferase</fullName>
    </submittedName>
</protein>
<dbReference type="GO" id="GO:0016740">
    <property type="term" value="F:transferase activity"/>
    <property type="evidence" value="ECO:0007669"/>
    <property type="project" value="UniProtKB-KW"/>
</dbReference>
<evidence type="ECO:0000313" key="9">
    <source>
        <dbReference type="Proteomes" id="UP000252289"/>
    </source>
</evidence>
<dbReference type="InterPro" id="IPR013815">
    <property type="entry name" value="ATP_grasp_subdomain_1"/>
</dbReference>
<accession>A0A368EKQ3</accession>
<dbReference type="GO" id="GO:0005524">
    <property type="term" value="F:ATP binding"/>
    <property type="evidence" value="ECO:0007669"/>
    <property type="project" value="UniProtKB-UniRule"/>
</dbReference>
<dbReference type="InterPro" id="IPR003135">
    <property type="entry name" value="ATP-grasp_carboxylate-amine"/>
</dbReference>
<dbReference type="Pfam" id="PF02222">
    <property type="entry name" value="ATP-grasp"/>
    <property type="match status" value="1"/>
</dbReference>
<dbReference type="Gene3D" id="3.30.1490.20">
    <property type="entry name" value="ATP-grasp fold, A domain"/>
    <property type="match status" value="1"/>
</dbReference>
<gene>
    <name evidence="8" type="ORF">DBW64_01290</name>
</gene>
<evidence type="ECO:0000313" key="8">
    <source>
        <dbReference type="EMBL" id="RCL85284.1"/>
    </source>
</evidence>
<keyword evidence="3" id="KW-0658">Purine biosynthesis</keyword>